<dbReference type="CDD" id="cd06261">
    <property type="entry name" value="TM_PBP2"/>
    <property type="match status" value="1"/>
</dbReference>
<proteinExistence type="inferred from homology"/>
<evidence type="ECO:0000256" key="5">
    <source>
        <dbReference type="ARBA" id="ARBA00022989"/>
    </source>
</evidence>
<comment type="subcellular location">
    <subcellularLocation>
        <location evidence="1 7">Cell membrane</location>
        <topology evidence="1 7">Multi-pass membrane protein</topology>
    </subcellularLocation>
</comment>
<dbReference type="SUPFAM" id="SSF161098">
    <property type="entry name" value="MetI-like"/>
    <property type="match status" value="1"/>
</dbReference>
<keyword evidence="3" id="KW-1003">Cell membrane</keyword>
<organism evidence="9 10">
    <name type="scientific">Gracilibacillus oryzae</name>
    <dbReference type="NCBI Taxonomy" id="1672701"/>
    <lineage>
        <taxon>Bacteria</taxon>
        <taxon>Bacillati</taxon>
        <taxon>Bacillota</taxon>
        <taxon>Bacilli</taxon>
        <taxon>Bacillales</taxon>
        <taxon>Bacillaceae</taxon>
        <taxon>Gracilibacillus</taxon>
    </lineage>
</organism>
<dbReference type="GO" id="GO:0055085">
    <property type="term" value="P:transmembrane transport"/>
    <property type="evidence" value="ECO:0007669"/>
    <property type="project" value="InterPro"/>
</dbReference>
<dbReference type="Proteomes" id="UP000480246">
    <property type="component" value="Unassembled WGS sequence"/>
</dbReference>
<evidence type="ECO:0000256" key="7">
    <source>
        <dbReference type="RuleBase" id="RU363032"/>
    </source>
</evidence>
<feature type="transmembrane region" description="Helical" evidence="7">
    <location>
        <begin position="34"/>
        <end position="56"/>
    </location>
</feature>
<comment type="similarity">
    <text evidence="7">Belongs to the binding-protein-dependent transport system permease family.</text>
</comment>
<dbReference type="InterPro" id="IPR000515">
    <property type="entry name" value="MetI-like"/>
</dbReference>
<evidence type="ECO:0000256" key="2">
    <source>
        <dbReference type="ARBA" id="ARBA00022448"/>
    </source>
</evidence>
<evidence type="ECO:0000313" key="10">
    <source>
        <dbReference type="Proteomes" id="UP000480246"/>
    </source>
</evidence>
<dbReference type="Pfam" id="PF00528">
    <property type="entry name" value="BPD_transp_1"/>
    <property type="match status" value="1"/>
</dbReference>
<keyword evidence="5 7" id="KW-1133">Transmembrane helix</keyword>
<evidence type="ECO:0000256" key="4">
    <source>
        <dbReference type="ARBA" id="ARBA00022692"/>
    </source>
</evidence>
<protein>
    <submittedName>
        <fullName evidence="9">ABC transporter permease</fullName>
    </submittedName>
</protein>
<evidence type="ECO:0000313" key="9">
    <source>
        <dbReference type="EMBL" id="KAB8138233.1"/>
    </source>
</evidence>
<keyword evidence="6 7" id="KW-0472">Membrane</keyword>
<dbReference type="InterPro" id="IPR035906">
    <property type="entry name" value="MetI-like_sf"/>
</dbReference>
<comment type="caution">
    <text evidence="9">The sequence shown here is derived from an EMBL/GenBank/DDBJ whole genome shotgun (WGS) entry which is preliminary data.</text>
</comment>
<reference evidence="9 10" key="1">
    <citation type="submission" date="2019-10" db="EMBL/GenBank/DDBJ databases">
        <title>Gracilibacillus sp. nov. isolated from rice seeds.</title>
        <authorList>
            <person name="He S."/>
        </authorList>
    </citation>
    <scope>NUCLEOTIDE SEQUENCE [LARGE SCALE GENOMIC DNA]</scope>
    <source>
        <strain evidence="9 10">TD8</strain>
    </source>
</reference>
<keyword evidence="4 7" id="KW-0812">Transmembrane</keyword>
<evidence type="ECO:0000259" key="8">
    <source>
        <dbReference type="PROSITE" id="PS50928"/>
    </source>
</evidence>
<dbReference type="PANTHER" id="PTHR30151">
    <property type="entry name" value="ALKANE SULFONATE ABC TRANSPORTER-RELATED, MEMBRANE SUBUNIT"/>
    <property type="match status" value="1"/>
</dbReference>
<evidence type="ECO:0000256" key="1">
    <source>
        <dbReference type="ARBA" id="ARBA00004651"/>
    </source>
</evidence>
<name>A0A7C8GVI8_9BACI</name>
<dbReference type="EMBL" id="WEID01000023">
    <property type="protein sequence ID" value="KAB8138233.1"/>
    <property type="molecule type" value="Genomic_DNA"/>
</dbReference>
<accession>A0A7C8GVI8</accession>
<dbReference type="PANTHER" id="PTHR30151:SF41">
    <property type="entry name" value="ABC TRANSPORTER PERMEASE PROTEIN"/>
    <property type="match status" value="1"/>
</dbReference>
<feature type="domain" description="ABC transmembrane type-1" evidence="8">
    <location>
        <begin position="84"/>
        <end position="272"/>
    </location>
</feature>
<feature type="transmembrane region" description="Helical" evidence="7">
    <location>
        <begin position="122"/>
        <end position="143"/>
    </location>
</feature>
<evidence type="ECO:0000256" key="6">
    <source>
        <dbReference type="ARBA" id="ARBA00023136"/>
    </source>
</evidence>
<keyword evidence="2 7" id="KW-0813">Transport</keyword>
<dbReference type="OrthoDB" id="9804353at2"/>
<feature type="transmembrane region" description="Helical" evidence="7">
    <location>
        <begin position="199"/>
        <end position="228"/>
    </location>
</feature>
<feature type="transmembrane region" description="Helical" evidence="7">
    <location>
        <begin position="248"/>
        <end position="268"/>
    </location>
</feature>
<dbReference type="GO" id="GO:0005886">
    <property type="term" value="C:plasma membrane"/>
    <property type="evidence" value="ECO:0007669"/>
    <property type="project" value="UniProtKB-SubCell"/>
</dbReference>
<dbReference type="PROSITE" id="PS50928">
    <property type="entry name" value="ABC_TM1"/>
    <property type="match status" value="1"/>
</dbReference>
<dbReference type="Gene3D" id="1.10.3720.10">
    <property type="entry name" value="MetI-like"/>
    <property type="match status" value="1"/>
</dbReference>
<keyword evidence="10" id="KW-1185">Reference proteome</keyword>
<feature type="transmembrane region" description="Helical" evidence="7">
    <location>
        <begin position="149"/>
        <end position="169"/>
    </location>
</feature>
<sequence length="288" mass="31470">MSIPTSEINSRQKLLIDSKAKKQESKIWQKFRQFYLGPIIAFVVFLALWQSVPVLLGLEHYILPKPTDVVAAAIEDWSLLWPAVQITVVESVLGFFVSAVVGIGVSILLASSKVLERSIYPYAIVLQTIPVVAVAPIVVIWFGAGYNSIVVISFLIGFFPVISNTLMGLNSVDKNKDELFTLYNATKWQKMWKLRIPSALPYMMTGLKISCTLSIVGAIVGEYIAGIGGGKGGLGYSITVAAMQVKTSYLFACGIAAAILGIAFYLLVSMFSNYMLNSWHDSAIKADK</sequence>
<feature type="transmembrane region" description="Helical" evidence="7">
    <location>
        <begin position="86"/>
        <end position="110"/>
    </location>
</feature>
<gene>
    <name evidence="9" type="ORF">F9U64_05870</name>
</gene>
<dbReference type="AlphaFoldDB" id="A0A7C8GVI8"/>
<evidence type="ECO:0000256" key="3">
    <source>
        <dbReference type="ARBA" id="ARBA00022475"/>
    </source>
</evidence>